<name>A0ABV6TB33_9ACTN</name>
<dbReference type="SUPFAM" id="SSF54593">
    <property type="entry name" value="Glyoxalase/Bleomycin resistance protein/Dihydroxybiphenyl dioxygenase"/>
    <property type="match status" value="1"/>
</dbReference>
<evidence type="ECO:0000259" key="1">
    <source>
        <dbReference type="Pfam" id="PF00903"/>
    </source>
</evidence>
<proteinExistence type="predicted"/>
<accession>A0ABV6TB33</accession>
<dbReference type="InterPro" id="IPR029068">
    <property type="entry name" value="Glyas_Bleomycin-R_OHBP_Dase"/>
</dbReference>
<comment type="caution">
    <text evidence="2">The sequence shown here is derived from an EMBL/GenBank/DDBJ whole genome shotgun (WGS) entry which is preliminary data.</text>
</comment>
<dbReference type="Proteomes" id="UP001589887">
    <property type="component" value="Unassembled WGS sequence"/>
</dbReference>
<feature type="domain" description="Glyoxalase/fosfomycin resistance/dioxygenase" evidence="1">
    <location>
        <begin position="12"/>
        <end position="142"/>
    </location>
</feature>
<dbReference type="Gene3D" id="3.10.180.10">
    <property type="entry name" value="2,3-Dihydroxybiphenyl 1,2-Dioxygenase, domain 1"/>
    <property type="match status" value="1"/>
</dbReference>
<sequence length="147" mass="16020">MSEQIQLFTPMVYCDGALEAIAFYEDVFGAKEITDRRMLASHVVPGAENDLELNRTVVYAKLQFADGSALNVADHWGDPTARTGSVTGNNIHIGTQHTSPATQRAAFEKLAAEGTVHEALEAKPWGAVYGIVQDKYGVIWEMNCYAG</sequence>
<reference evidence="2 3" key="1">
    <citation type="submission" date="2024-09" db="EMBL/GenBank/DDBJ databases">
        <authorList>
            <person name="Sun Q."/>
            <person name="Mori K."/>
        </authorList>
    </citation>
    <scope>NUCLEOTIDE SEQUENCE [LARGE SCALE GENOMIC DNA]</scope>
    <source>
        <strain evidence="2 3">JCM 4557</strain>
    </source>
</reference>
<evidence type="ECO:0000313" key="3">
    <source>
        <dbReference type="Proteomes" id="UP001589887"/>
    </source>
</evidence>
<dbReference type="RefSeq" id="WP_394316209.1">
    <property type="nucleotide sequence ID" value="NZ_JBHMQV010000001.1"/>
</dbReference>
<protein>
    <submittedName>
        <fullName evidence="2">VOC family protein</fullName>
    </submittedName>
</protein>
<dbReference type="InterPro" id="IPR004360">
    <property type="entry name" value="Glyas_Fos-R_dOase_dom"/>
</dbReference>
<gene>
    <name evidence="2" type="ORF">ACFH04_01130</name>
</gene>
<evidence type="ECO:0000313" key="2">
    <source>
        <dbReference type="EMBL" id="MFC0842344.1"/>
    </source>
</evidence>
<dbReference type="PANTHER" id="PTHR33990:SF1">
    <property type="entry name" value="PROTEIN YJDN"/>
    <property type="match status" value="1"/>
</dbReference>
<dbReference type="EMBL" id="JBHMQV010000001">
    <property type="protein sequence ID" value="MFC0842344.1"/>
    <property type="molecule type" value="Genomic_DNA"/>
</dbReference>
<organism evidence="2 3">
    <name type="scientific">Streptomyces noboritoensis</name>
    <dbReference type="NCBI Taxonomy" id="67337"/>
    <lineage>
        <taxon>Bacteria</taxon>
        <taxon>Bacillati</taxon>
        <taxon>Actinomycetota</taxon>
        <taxon>Actinomycetes</taxon>
        <taxon>Kitasatosporales</taxon>
        <taxon>Streptomycetaceae</taxon>
        <taxon>Streptomyces</taxon>
    </lineage>
</organism>
<dbReference type="PANTHER" id="PTHR33990">
    <property type="entry name" value="PROTEIN YJDN-RELATED"/>
    <property type="match status" value="1"/>
</dbReference>
<dbReference type="Pfam" id="PF00903">
    <property type="entry name" value="Glyoxalase"/>
    <property type="match status" value="1"/>
</dbReference>
<keyword evidence="3" id="KW-1185">Reference proteome</keyword>